<dbReference type="AlphaFoldDB" id="A0A8W8ISW1"/>
<dbReference type="EnsemblMetazoa" id="G15713.9">
    <property type="protein sequence ID" value="G15713.9:cds"/>
    <property type="gene ID" value="G15713"/>
</dbReference>
<protein>
    <submittedName>
        <fullName evidence="2">Uncharacterized protein</fullName>
    </submittedName>
</protein>
<feature type="region of interest" description="Disordered" evidence="1">
    <location>
        <begin position="28"/>
        <end position="50"/>
    </location>
</feature>
<sequence length="329" mass="36478">MSNPLCLDHDGHFMDNSTTDFLKLSQSPATSITQTPLTTTSSDQKSNESSKRNKYHWNFFNFYNSPSIPETNEDEDRTSPNGSVVPRPPTPPVLKVETNPQLPSSGVKPKVKPGSSLSAEVTRQQLTGAQYSNISQLIKSGEVSKYFETNPTQDFTLRKSNSFSDLDLCQEPFRERKNSSSSSTSLPPTPGGSPKQLRKSSSVSTLQVLEKASEKMRDERTFQLSDDNAAALTAHVKDKKKEANPTFQNTNDDNALIRRSSREMVSADSQKRGVLKEASKFMEANVGHSNRNTNSHDSESLFQKIQKWGTSTTMKMTNKDVNAWAPGGF</sequence>
<evidence type="ECO:0000256" key="1">
    <source>
        <dbReference type="SAM" id="MobiDB-lite"/>
    </source>
</evidence>
<evidence type="ECO:0000313" key="3">
    <source>
        <dbReference type="Proteomes" id="UP000005408"/>
    </source>
</evidence>
<name>A0A8W8ISW1_MAGGI</name>
<dbReference type="OMA" id="KADDYCA"/>
<feature type="compositionally biased region" description="Low complexity" evidence="1">
    <location>
        <begin position="30"/>
        <end position="42"/>
    </location>
</feature>
<dbReference type="EnsemblMetazoa" id="G15713.10">
    <property type="protein sequence ID" value="G15713.10:cds"/>
    <property type="gene ID" value="G15713"/>
</dbReference>
<evidence type="ECO:0000313" key="2">
    <source>
        <dbReference type="EnsemblMetazoa" id="G15713.9:cds"/>
    </source>
</evidence>
<reference evidence="2" key="1">
    <citation type="submission" date="2022-08" db="UniProtKB">
        <authorList>
            <consortium name="EnsemblMetazoa"/>
        </authorList>
    </citation>
    <scope>IDENTIFICATION</scope>
    <source>
        <strain evidence="2">05x7-T-G4-1.051#20</strain>
    </source>
</reference>
<feature type="compositionally biased region" description="Basic and acidic residues" evidence="1">
    <location>
        <begin position="211"/>
        <end position="221"/>
    </location>
</feature>
<feature type="region of interest" description="Disordered" evidence="1">
    <location>
        <begin position="173"/>
        <end position="223"/>
    </location>
</feature>
<feature type="region of interest" description="Disordered" evidence="1">
    <location>
        <begin position="66"/>
        <end position="118"/>
    </location>
</feature>
<keyword evidence="3" id="KW-1185">Reference proteome</keyword>
<dbReference type="OrthoDB" id="10466684at2759"/>
<accession>A0A8W8ISW1</accession>
<organism evidence="2 3">
    <name type="scientific">Magallana gigas</name>
    <name type="common">Pacific oyster</name>
    <name type="synonym">Crassostrea gigas</name>
    <dbReference type="NCBI Taxonomy" id="29159"/>
    <lineage>
        <taxon>Eukaryota</taxon>
        <taxon>Metazoa</taxon>
        <taxon>Spiralia</taxon>
        <taxon>Lophotrochozoa</taxon>
        <taxon>Mollusca</taxon>
        <taxon>Bivalvia</taxon>
        <taxon>Autobranchia</taxon>
        <taxon>Pteriomorphia</taxon>
        <taxon>Ostreida</taxon>
        <taxon>Ostreoidea</taxon>
        <taxon>Ostreidae</taxon>
        <taxon>Magallana</taxon>
    </lineage>
</organism>
<dbReference type="Proteomes" id="UP000005408">
    <property type="component" value="Unassembled WGS sequence"/>
</dbReference>
<dbReference type="EnsemblMetazoa" id="G15713.5">
    <property type="protein sequence ID" value="G15713.5:cds"/>
    <property type="gene ID" value="G15713"/>
</dbReference>
<proteinExistence type="predicted"/>